<name>U5E785_NOCAS</name>
<keyword evidence="3" id="KW-0804">Transcription</keyword>
<dbReference type="InterPro" id="IPR001647">
    <property type="entry name" value="HTH_TetR"/>
</dbReference>
<dbReference type="PRINTS" id="PR00455">
    <property type="entry name" value="HTHTETR"/>
</dbReference>
<dbReference type="GO" id="GO:0000976">
    <property type="term" value="F:transcription cis-regulatory region binding"/>
    <property type="evidence" value="ECO:0007669"/>
    <property type="project" value="TreeGrafter"/>
</dbReference>
<dbReference type="STRING" id="1824.SAMN05444423_105248"/>
<dbReference type="eggNOG" id="COG1309">
    <property type="taxonomic scope" value="Bacteria"/>
</dbReference>
<dbReference type="PANTHER" id="PTHR30055:SF220">
    <property type="entry name" value="TETR-FAMILY REGULATORY PROTEIN"/>
    <property type="match status" value="1"/>
</dbReference>
<gene>
    <name evidence="6" type="ORF">NCAST_08_01250</name>
</gene>
<dbReference type="SUPFAM" id="SSF48498">
    <property type="entry name" value="Tetracyclin repressor-like, C-terminal domain"/>
    <property type="match status" value="1"/>
</dbReference>
<evidence type="ECO:0000313" key="6">
    <source>
        <dbReference type="EMBL" id="GAD82253.1"/>
    </source>
</evidence>
<evidence type="ECO:0000256" key="1">
    <source>
        <dbReference type="ARBA" id="ARBA00023015"/>
    </source>
</evidence>
<dbReference type="GO" id="GO:0003700">
    <property type="term" value="F:DNA-binding transcription factor activity"/>
    <property type="evidence" value="ECO:0007669"/>
    <property type="project" value="TreeGrafter"/>
</dbReference>
<protein>
    <submittedName>
        <fullName evidence="6">TetR family transcriptional regulator</fullName>
    </submittedName>
</protein>
<sequence>MATTNTPYHHGDLPTALVRAAIELLEENGATELSLRAAARRAGVSTAAPYRHFADRDALLSAVAAVGYRDLAMELAAAGTAPATAEDFTAIAVAYVRFALNRPGLFRAMFAEPCDPSDPDRLAATTAIHEYVRSIVRKAFPDSDEEALATALWSMVHGLAFLYLHGKFDASVPGELERRVHATVVAILDLPTPAAEAGHNG</sequence>
<proteinExistence type="predicted"/>
<dbReference type="PANTHER" id="PTHR30055">
    <property type="entry name" value="HTH-TYPE TRANSCRIPTIONAL REGULATOR RUTR"/>
    <property type="match status" value="1"/>
</dbReference>
<reference evidence="6 7" key="1">
    <citation type="journal article" date="2014" name="BMC Genomics">
        <title>Genome based analysis of type-I polyketide synthase and nonribosomal peptide synthetase gene clusters in seven strains of five representative Nocardia species.</title>
        <authorList>
            <person name="Komaki H."/>
            <person name="Ichikawa N."/>
            <person name="Hosoyama A."/>
            <person name="Takahashi-Nakaguchi A."/>
            <person name="Matsuzawa T."/>
            <person name="Suzuki K."/>
            <person name="Fujita N."/>
            <person name="Gonoi T."/>
        </authorList>
    </citation>
    <scope>NUCLEOTIDE SEQUENCE [LARGE SCALE GENOMIC DNA]</scope>
    <source>
        <strain evidence="6 7">NBRC 15531</strain>
    </source>
</reference>
<dbReference type="EMBL" id="BAFO02000008">
    <property type="protein sequence ID" value="GAD82253.1"/>
    <property type="molecule type" value="Genomic_DNA"/>
</dbReference>
<feature type="DNA-binding region" description="H-T-H motif" evidence="4">
    <location>
        <begin position="34"/>
        <end position="53"/>
    </location>
</feature>
<evidence type="ECO:0000256" key="4">
    <source>
        <dbReference type="PROSITE-ProRule" id="PRU00335"/>
    </source>
</evidence>
<dbReference type="InterPro" id="IPR036271">
    <property type="entry name" value="Tet_transcr_reg_TetR-rel_C_sf"/>
</dbReference>
<dbReference type="OrthoDB" id="3173376at2"/>
<comment type="caution">
    <text evidence="6">The sequence shown here is derived from an EMBL/GenBank/DDBJ whole genome shotgun (WGS) entry which is preliminary data.</text>
</comment>
<dbReference type="Pfam" id="PF00440">
    <property type="entry name" value="TetR_N"/>
    <property type="match status" value="1"/>
</dbReference>
<evidence type="ECO:0000259" key="5">
    <source>
        <dbReference type="PROSITE" id="PS50977"/>
    </source>
</evidence>
<keyword evidence="7" id="KW-1185">Reference proteome</keyword>
<evidence type="ECO:0000313" key="7">
    <source>
        <dbReference type="Proteomes" id="UP000017048"/>
    </source>
</evidence>
<evidence type="ECO:0000256" key="3">
    <source>
        <dbReference type="ARBA" id="ARBA00023163"/>
    </source>
</evidence>
<accession>U5E785</accession>
<keyword evidence="1" id="KW-0805">Transcription regulation</keyword>
<dbReference type="Pfam" id="PF13305">
    <property type="entry name" value="TetR_C_33"/>
    <property type="match status" value="1"/>
</dbReference>
<dbReference type="RefSeq" id="WP_019050509.1">
    <property type="nucleotide sequence ID" value="NZ_BAFO02000008.1"/>
</dbReference>
<dbReference type="AlphaFoldDB" id="U5E785"/>
<dbReference type="InterPro" id="IPR009057">
    <property type="entry name" value="Homeodomain-like_sf"/>
</dbReference>
<dbReference type="Gene3D" id="1.10.357.10">
    <property type="entry name" value="Tetracycline Repressor, domain 2"/>
    <property type="match status" value="1"/>
</dbReference>
<feature type="domain" description="HTH tetR-type" evidence="5">
    <location>
        <begin position="11"/>
        <end position="71"/>
    </location>
</feature>
<dbReference type="SUPFAM" id="SSF46689">
    <property type="entry name" value="Homeodomain-like"/>
    <property type="match status" value="1"/>
</dbReference>
<dbReference type="PROSITE" id="PS50977">
    <property type="entry name" value="HTH_TETR_2"/>
    <property type="match status" value="1"/>
</dbReference>
<organism evidence="6 7">
    <name type="scientific">Nocardia asteroides NBRC 15531</name>
    <dbReference type="NCBI Taxonomy" id="1110697"/>
    <lineage>
        <taxon>Bacteria</taxon>
        <taxon>Bacillati</taxon>
        <taxon>Actinomycetota</taxon>
        <taxon>Actinomycetes</taxon>
        <taxon>Mycobacteriales</taxon>
        <taxon>Nocardiaceae</taxon>
        <taxon>Nocardia</taxon>
    </lineage>
</organism>
<evidence type="ECO:0000256" key="2">
    <source>
        <dbReference type="ARBA" id="ARBA00023125"/>
    </source>
</evidence>
<dbReference type="InterPro" id="IPR050109">
    <property type="entry name" value="HTH-type_TetR-like_transc_reg"/>
</dbReference>
<keyword evidence="2 4" id="KW-0238">DNA-binding</keyword>
<dbReference type="Proteomes" id="UP000017048">
    <property type="component" value="Unassembled WGS sequence"/>
</dbReference>
<dbReference type="InterPro" id="IPR025996">
    <property type="entry name" value="MT1864/Rv1816-like_C"/>
</dbReference>
<dbReference type="GeneID" id="91516857"/>